<dbReference type="CDD" id="cd02901">
    <property type="entry name" value="Macro_Poa1p-like"/>
    <property type="match status" value="1"/>
</dbReference>
<evidence type="ECO:0000259" key="1">
    <source>
        <dbReference type="PROSITE" id="PS51154"/>
    </source>
</evidence>
<dbReference type="EMBL" id="JAINUG010000229">
    <property type="protein sequence ID" value="KAJ8386370.1"/>
    <property type="molecule type" value="Genomic_DNA"/>
</dbReference>
<accession>A0AAD7W7M0</accession>
<comment type="caution">
    <text evidence="2">The sequence shown here is derived from an EMBL/GenBank/DDBJ whole genome shotgun (WGS) entry which is preliminary data.</text>
</comment>
<dbReference type="Gene3D" id="3.40.220.10">
    <property type="entry name" value="Leucine Aminopeptidase, subunit E, domain 1"/>
    <property type="match status" value="1"/>
</dbReference>
<name>A0AAD7W7M0_9TELE</name>
<proteinExistence type="predicted"/>
<organism evidence="2 3">
    <name type="scientific">Aldrovandia affinis</name>
    <dbReference type="NCBI Taxonomy" id="143900"/>
    <lineage>
        <taxon>Eukaryota</taxon>
        <taxon>Metazoa</taxon>
        <taxon>Chordata</taxon>
        <taxon>Craniata</taxon>
        <taxon>Vertebrata</taxon>
        <taxon>Euteleostomi</taxon>
        <taxon>Actinopterygii</taxon>
        <taxon>Neopterygii</taxon>
        <taxon>Teleostei</taxon>
        <taxon>Notacanthiformes</taxon>
        <taxon>Halosauridae</taxon>
        <taxon>Aldrovandia</taxon>
    </lineage>
</organism>
<feature type="domain" description="Macro" evidence="1">
    <location>
        <begin position="1"/>
        <end position="113"/>
    </location>
</feature>
<dbReference type="InterPro" id="IPR050892">
    <property type="entry name" value="ADP-ribose_metab_enzymes"/>
</dbReference>
<evidence type="ECO:0000313" key="2">
    <source>
        <dbReference type="EMBL" id="KAJ8386370.1"/>
    </source>
</evidence>
<dbReference type="AlphaFoldDB" id="A0AAD7W7M0"/>
<dbReference type="SUPFAM" id="SSF52949">
    <property type="entry name" value="Macro domain-like"/>
    <property type="match status" value="1"/>
</dbReference>
<gene>
    <name evidence="2" type="ORF">AAFF_G00170750</name>
</gene>
<evidence type="ECO:0000313" key="3">
    <source>
        <dbReference type="Proteomes" id="UP001221898"/>
    </source>
</evidence>
<protein>
    <recommendedName>
        <fullName evidence="1">Macro domain-containing protein</fullName>
    </recommendedName>
</protein>
<dbReference type="InterPro" id="IPR043472">
    <property type="entry name" value="Macro_dom-like"/>
</dbReference>
<dbReference type="PANTHER" id="PTHR12521">
    <property type="entry name" value="PROTEIN C6ORF130"/>
    <property type="match status" value="1"/>
</dbReference>
<dbReference type="GO" id="GO:0140291">
    <property type="term" value="P:peptidyl-glutamate ADP-deribosylation"/>
    <property type="evidence" value="ECO:0007669"/>
    <property type="project" value="TreeGrafter"/>
</dbReference>
<sequence>MGAGIAVLFKKKYGGVQELKAHRQTPGGCAVLKRGGRMIFYLVTKKKASQKPTCEALRQSLQAMKVLCLENGVVGLSMPRIGCGLDRLKWEVVSLMIEEVFCDASVCITVYSL</sequence>
<dbReference type="PROSITE" id="PS51154">
    <property type="entry name" value="MACRO"/>
    <property type="match status" value="1"/>
</dbReference>
<dbReference type="InterPro" id="IPR002589">
    <property type="entry name" value="Macro_dom"/>
</dbReference>
<dbReference type="PANTHER" id="PTHR12521:SF0">
    <property type="entry name" value="ADP-RIBOSE GLYCOHYDROLASE OARD1"/>
    <property type="match status" value="1"/>
</dbReference>
<reference evidence="2" key="1">
    <citation type="journal article" date="2023" name="Science">
        <title>Genome structures resolve the early diversification of teleost fishes.</title>
        <authorList>
            <person name="Parey E."/>
            <person name="Louis A."/>
            <person name="Montfort J."/>
            <person name="Bouchez O."/>
            <person name="Roques C."/>
            <person name="Iampietro C."/>
            <person name="Lluch J."/>
            <person name="Castinel A."/>
            <person name="Donnadieu C."/>
            <person name="Desvignes T."/>
            <person name="Floi Bucao C."/>
            <person name="Jouanno E."/>
            <person name="Wen M."/>
            <person name="Mejri S."/>
            <person name="Dirks R."/>
            <person name="Jansen H."/>
            <person name="Henkel C."/>
            <person name="Chen W.J."/>
            <person name="Zahm M."/>
            <person name="Cabau C."/>
            <person name="Klopp C."/>
            <person name="Thompson A.W."/>
            <person name="Robinson-Rechavi M."/>
            <person name="Braasch I."/>
            <person name="Lecointre G."/>
            <person name="Bobe J."/>
            <person name="Postlethwait J.H."/>
            <person name="Berthelot C."/>
            <person name="Roest Crollius H."/>
            <person name="Guiguen Y."/>
        </authorList>
    </citation>
    <scope>NUCLEOTIDE SEQUENCE</scope>
    <source>
        <strain evidence="2">NC1722</strain>
    </source>
</reference>
<keyword evidence="3" id="KW-1185">Reference proteome</keyword>
<dbReference type="Proteomes" id="UP001221898">
    <property type="component" value="Unassembled WGS sequence"/>
</dbReference>